<proteinExistence type="predicted"/>
<name>A0A9Q3I4Z6_9BASI</name>
<feature type="compositionally biased region" description="Basic and acidic residues" evidence="1">
    <location>
        <begin position="82"/>
        <end position="93"/>
    </location>
</feature>
<feature type="region of interest" description="Disordered" evidence="1">
    <location>
        <begin position="75"/>
        <end position="99"/>
    </location>
</feature>
<keyword evidence="3" id="KW-1185">Reference proteome</keyword>
<protein>
    <submittedName>
        <fullName evidence="2">Uncharacterized protein</fullName>
    </submittedName>
</protein>
<feature type="compositionally biased region" description="Acidic residues" evidence="1">
    <location>
        <begin position="29"/>
        <end position="40"/>
    </location>
</feature>
<comment type="caution">
    <text evidence="2">The sequence shown here is derived from an EMBL/GenBank/DDBJ whole genome shotgun (WGS) entry which is preliminary data.</text>
</comment>
<evidence type="ECO:0000313" key="2">
    <source>
        <dbReference type="EMBL" id="MBW0527442.1"/>
    </source>
</evidence>
<gene>
    <name evidence="2" type="ORF">O181_067157</name>
</gene>
<sequence length="142" mass="16379">MVEENTSRLSSCKESIPPQTERKSKGKDPEEDELKEEDSEAIGKIKEEVEKMRGKLDMAIEDPEKWLELELSCMNEEDEGESPQKKFIMDLKPPETNSSGIEDDYFNLLQEEIGYISDTDKDLLSKEPKENIINPLEKKLKN</sequence>
<organism evidence="2 3">
    <name type="scientific">Austropuccinia psidii MF-1</name>
    <dbReference type="NCBI Taxonomy" id="1389203"/>
    <lineage>
        <taxon>Eukaryota</taxon>
        <taxon>Fungi</taxon>
        <taxon>Dikarya</taxon>
        <taxon>Basidiomycota</taxon>
        <taxon>Pucciniomycotina</taxon>
        <taxon>Pucciniomycetes</taxon>
        <taxon>Pucciniales</taxon>
        <taxon>Sphaerophragmiaceae</taxon>
        <taxon>Austropuccinia</taxon>
    </lineage>
</organism>
<dbReference type="AlphaFoldDB" id="A0A9Q3I4Z6"/>
<evidence type="ECO:0000256" key="1">
    <source>
        <dbReference type="SAM" id="MobiDB-lite"/>
    </source>
</evidence>
<feature type="region of interest" description="Disordered" evidence="1">
    <location>
        <begin position="1"/>
        <end position="44"/>
    </location>
</feature>
<accession>A0A9Q3I4Z6</accession>
<evidence type="ECO:0000313" key="3">
    <source>
        <dbReference type="Proteomes" id="UP000765509"/>
    </source>
</evidence>
<dbReference type="Proteomes" id="UP000765509">
    <property type="component" value="Unassembled WGS sequence"/>
</dbReference>
<dbReference type="EMBL" id="AVOT02033528">
    <property type="protein sequence ID" value="MBW0527442.1"/>
    <property type="molecule type" value="Genomic_DNA"/>
</dbReference>
<reference evidence="2" key="1">
    <citation type="submission" date="2021-03" db="EMBL/GenBank/DDBJ databases">
        <title>Draft genome sequence of rust myrtle Austropuccinia psidii MF-1, a brazilian biotype.</title>
        <authorList>
            <person name="Quecine M.C."/>
            <person name="Pachon D.M.R."/>
            <person name="Bonatelli M.L."/>
            <person name="Correr F.H."/>
            <person name="Franceschini L.M."/>
            <person name="Leite T.F."/>
            <person name="Margarido G.R.A."/>
            <person name="Almeida C.A."/>
            <person name="Ferrarezi J.A."/>
            <person name="Labate C.A."/>
        </authorList>
    </citation>
    <scope>NUCLEOTIDE SEQUENCE</scope>
    <source>
        <strain evidence="2">MF-1</strain>
    </source>
</reference>